<accession>A0ABW4HPV8</accession>
<dbReference type="RefSeq" id="WP_251512454.1">
    <property type="nucleotide sequence ID" value="NZ_JAMBON010000006.1"/>
</dbReference>
<evidence type="ECO:0000256" key="1">
    <source>
        <dbReference type="ARBA" id="ARBA00000073"/>
    </source>
</evidence>
<evidence type="ECO:0000256" key="2">
    <source>
        <dbReference type="ARBA" id="ARBA00010876"/>
    </source>
</evidence>
<organism evidence="7 8">
    <name type="scientific">Oceanobacillus luteolus</name>
    <dbReference type="NCBI Taxonomy" id="1274358"/>
    <lineage>
        <taxon>Bacteria</taxon>
        <taxon>Bacillati</taxon>
        <taxon>Bacillota</taxon>
        <taxon>Bacilli</taxon>
        <taxon>Bacillales</taxon>
        <taxon>Bacillaceae</taxon>
        <taxon>Oceanobacillus</taxon>
    </lineage>
</organism>
<gene>
    <name evidence="7" type="ORF">ACFSBH_04255</name>
</gene>
<comment type="catalytic activity">
    <reaction evidence="1">
        <text>a uridine in RNA = a pseudouridine in RNA</text>
        <dbReference type="Rhea" id="RHEA:48348"/>
        <dbReference type="Rhea" id="RHEA-COMP:12068"/>
        <dbReference type="Rhea" id="RHEA-COMP:12069"/>
        <dbReference type="ChEBI" id="CHEBI:65314"/>
        <dbReference type="ChEBI" id="CHEBI:65315"/>
    </reaction>
</comment>
<dbReference type="PANTHER" id="PTHR21600">
    <property type="entry name" value="MITOCHONDRIAL RNA PSEUDOURIDINE SYNTHASE"/>
    <property type="match status" value="1"/>
</dbReference>
<reference evidence="8" key="1">
    <citation type="journal article" date="2019" name="Int. J. Syst. Evol. Microbiol.">
        <title>The Global Catalogue of Microorganisms (GCM) 10K type strain sequencing project: providing services to taxonomists for standard genome sequencing and annotation.</title>
        <authorList>
            <consortium name="The Broad Institute Genomics Platform"/>
            <consortium name="The Broad Institute Genome Sequencing Center for Infectious Disease"/>
            <person name="Wu L."/>
            <person name="Ma J."/>
        </authorList>
    </citation>
    <scope>NUCLEOTIDE SEQUENCE [LARGE SCALE GENOMIC DNA]</scope>
    <source>
        <strain evidence="8">CGMCC 1.12376</strain>
    </source>
</reference>
<dbReference type="GO" id="GO:0016853">
    <property type="term" value="F:isomerase activity"/>
    <property type="evidence" value="ECO:0007669"/>
    <property type="project" value="UniProtKB-KW"/>
</dbReference>
<proteinExistence type="inferred from homology"/>
<keyword evidence="8" id="KW-1185">Reference proteome</keyword>
<dbReference type="EMBL" id="JBHUDE010000016">
    <property type="protein sequence ID" value="MFD1606859.1"/>
    <property type="molecule type" value="Genomic_DNA"/>
</dbReference>
<name>A0ABW4HPV8_9BACI</name>
<sequence length="224" mass="25467">MDLKILYEDNHLLFVIKPVNVPVQADRTGDTDLLTLVKQDIKTRYNKPGNVYAGMVHRLDRPVGGVMVFAKTSKAASRLSDTIRKHQMEKKYLAIVRGTPEKNSARLEDYLVKNKKENIVYTTSSTHKDAKKAILDFELIGTKDGLSLLSINLHTGRPHQIRVQLASRDLPLYGDQKYGDKVNKPGEQIALWANELAVPHPTKKEEIRIQSSPPKEYPWNLFIK</sequence>
<dbReference type="InterPro" id="IPR050188">
    <property type="entry name" value="RluA_PseudoU_synthase"/>
</dbReference>
<evidence type="ECO:0000259" key="6">
    <source>
        <dbReference type="Pfam" id="PF00849"/>
    </source>
</evidence>
<dbReference type="Gene3D" id="3.30.2350.10">
    <property type="entry name" value="Pseudouridine synthase"/>
    <property type="match status" value="1"/>
</dbReference>
<protein>
    <recommendedName>
        <fullName evidence="4">RNA pseudouridylate synthase</fullName>
    </recommendedName>
    <alternativeName>
        <fullName evidence="5">RNA-uridine isomerase</fullName>
    </alternativeName>
</protein>
<comment type="similarity">
    <text evidence="2">Belongs to the pseudouridine synthase RluA family.</text>
</comment>
<evidence type="ECO:0000256" key="4">
    <source>
        <dbReference type="ARBA" id="ARBA00031870"/>
    </source>
</evidence>
<dbReference type="InterPro" id="IPR020103">
    <property type="entry name" value="PsdUridine_synth_cat_dom_sf"/>
</dbReference>
<comment type="caution">
    <text evidence="7">The sequence shown here is derived from an EMBL/GenBank/DDBJ whole genome shotgun (WGS) entry which is preliminary data.</text>
</comment>
<evidence type="ECO:0000313" key="7">
    <source>
        <dbReference type="EMBL" id="MFD1606859.1"/>
    </source>
</evidence>
<dbReference type="Pfam" id="PF00849">
    <property type="entry name" value="PseudoU_synth_2"/>
    <property type="match status" value="1"/>
</dbReference>
<evidence type="ECO:0000256" key="3">
    <source>
        <dbReference type="ARBA" id="ARBA00023235"/>
    </source>
</evidence>
<evidence type="ECO:0000313" key="8">
    <source>
        <dbReference type="Proteomes" id="UP001597221"/>
    </source>
</evidence>
<dbReference type="InterPro" id="IPR006145">
    <property type="entry name" value="PsdUridine_synth_RsuA/RluA"/>
</dbReference>
<feature type="domain" description="Pseudouridine synthase RsuA/RluA-like" evidence="6">
    <location>
        <begin position="11"/>
        <end position="167"/>
    </location>
</feature>
<dbReference type="PANTHER" id="PTHR21600:SF83">
    <property type="entry name" value="PSEUDOURIDYLATE SYNTHASE RPUSD4, MITOCHONDRIAL"/>
    <property type="match status" value="1"/>
</dbReference>
<dbReference type="SUPFAM" id="SSF55120">
    <property type="entry name" value="Pseudouridine synthase"/>
    <property type="match status" value="1"/>
</dbReference>
<keyword evidence="3 7" id="KW-0413">Isomerase</keyword>
<dbReference type="Proteomes" id="UP001597221">
    <property type="component" value="Unassembled WGS sequence"/>
</dbReference>
<dbReference type="CDD" id="cd02869">
    <property type="entry name" value="PseudoU_synth_RluA_like"/>
    <property type="match status" value="1"/>
</dbReference>
<evidence type="ECO:0000256" key="5">
    <source>
        <dbReference type="ARBA" id="ARBA00033164"/>
    </source>
</evidence>